<organism evidence="10 11">
    <name type="scientific">Sulfuricella denitrificans (strain DSM 22764 / NBRC 105220 / skB26)</name>
    <dbReference type="NCBI Taxonomy" id="1163617"/>
    <lineage>
        <taxon>Bacteria</taxon>
        <taxon>Pseudomonadati</taxon>
        <taxon>Pseudomonadota</taxon>
        <taxon>Betaproteobacteria</taxon>
        <taxon>Nitrosomonadales</taxon>
        <taxon>Sulfuricellaceae</taxon>
        <taxon>Sulfuricella</taxon>
    </lineage>
</organism>
<dbReference type="AlphaFoldDB" id="S6AAD3"/>
<dbReference type="InterPro" id="IPR013650">
    <property type="entry name" value="ATP-grasp_succ-CoA_synth-type"/>
</dbReference>
<dbReference type="GO" id="GO:0006104">
    <property type="term" value="P:succinyl-CoA metabolic process"/>
    <property type="evidence" value="ECO:0007669"/>
    <property type="project" value="TreeGrafter"/>
</dbReference>
<feature type="binding site" evidence="8">
    <location>
        <begin position="321"/>
        <end position="323"/>
    </location>
    <ligand>
        <name>substrate</name>
        <note>ligand shared with subunit alpha</note>
    </ligand>
</feature>
<comment type="catalytic activity">
    <reaction evidence="8">
        <text>succinate + ATP + CoA = succinyl-CoA + ADP + phosphate</text>
        <dbReference type="Rhea" id="RHEA:17661"/>
        <dbReference type="ChEBI" id="CHEBI:30031"/>
        <dbReference type="ChEBI" id="CHEBI:30616"/>
        <dbReference type="ChEBI" id="CHEBI:43474"/>
        <dbReference type="ChEBI" id="CHEBI:57287"/>
        <dbReference type="ChEBI" id="CHEBI:57292"/>
        <dbReference type="ChEBI" id="CHEBI:456216"/>
        <dbReference type="EC" id="6.2.1.5"/>
    </reaction>
</comment>
<evidence type="ECO:0000256" key="4">
    <source>
        <dbReference type="ARBA" id="ARBA00022723"/>
    </source>
</evidence>
<comment type="similarity">
    <text evidence="1 8">Belongs to the succinate/malate CoA ligase beta subunit family.</text>
</comment>
<dbReference type="FunFam" id="3.30.470.20:FF:000002">
    <property type="entry name" value="Succinate--CoA ligase [ADP-forming] subunit beta"/>
    <property type="match status" value="1"/>
</dbReference>
<dbReference type="GO" id="GO:0005524">
    <property type="term" value="F:ATP binding"/>
    <property type="evidence" value="ECO:0007669"/>
    <property type="project" value="UniProtKB-UniRule"/>
</dbReference>
<keyword evidence="5 8" id="KW-0547">Nucleotide-binding</keyword>
<dbReference type="InterPro" id="IPR016102">
    <property type="entry name" value="Succinyl-CoA_synth-like"/>
</dbReference>
<feature type="binding site" evidence="8">
    <location>
        <position position="213"/>
    </location>
    <ligand>
        <name>Mg(2+)</name>
        <dbReference type="ChEBI" id="CHEBI:18420"/>
    </ligand>
</feature>
<reference evidence="10 11" key="1">
    <citation type="journal article" date="2012" name="Appl. Environ. Microbiol.">
        <title>Draft genome sequence of a psychrotolerant sulfur-oxidizing bacterium, Sulfuricella denitrificans skB26, and proteomic insights into cold adaptation.</title>
        <authorList>
            <person name="Watanabe T."/>
            <person name="Kojima H."/>
            <person name="Fukui M."/>
        </authorList>
    </citation>
    <scope>NUCLEOTIDE SEQUENCE [LARGE SCALE GENOMIC DNA]</scope>
    <source>
        <strain evidence="11">skB26</strain>
    </source>
</reference>
<proteinExistence type="inferred from homology"/>
<dbReference type="GO" id="GO:0042709">
    <property type="term" value="C:succinate-CoA ligase complex"/>
    <property type="evidence" value="ECO:0007669"/>
    <property type="project" value="TreeGrafter"/>
</dbReference>
<dbReference type="PIRSF" id="PIRSF001554">
    <property type="entry name" value="SucCS_beta"/>
    <property type="match status" value="1"/>
</dbReference>
<dbReference type="GO" id="GO:0004776">
    <property type="term" value="F:succinate-CoA ligase (GDP-forming) activity"/>
    <property type="evidence" value="ECO:0007669"/>
    <property type="project" value="RHEA"/>
</dbReference>
<feature type="domain" description="ATP-grasp" evidence="9">
    <location>
        <begin position="9"/>
        <end position="229"/>
    </location>
</feature>
<dbReference type="eggNOG" id="COG0045">
    <property type="taxonomic scope" value="Bacteria"/>
</dbReference>
<keyword evidence="3 8" id="KW-0436">Ligase</keyword>
<dbReference type="HOGENOM" id="CLU_037430_0_2_4"/>
<dbReference type="PROSITE" id="PS01217">
    <property type="entry name" value="SUCCINYL_COA_LIG_3"/>
    <property type="match status" value="1"/>
</dbReference>
<dbReference type="Gene3D" id="3.30.1490.20">
    <property type="entry name" value="ATP-grasp fold, A domain"/>
    <property type="match status" value="1"/>
</dbReference>
<comment type="catalytic activity">
    <reaction evidence="8">
        <text>GTP + succinate + CoA = succinyl-CoA + GDP + phosphate</text>
        <dbReference type="Rhea" id="RHEA:22120"/>
        <dbReference type="ChEBI" id="CHEBI:30031"/>
        <dbReference type="ChEBI" id="CHEBI:37565"/>
        <dbReference type="ChEBI" id="CHEBI:43474"/>
        <dbReference type="ChEBI" id="CHEBI:57287"/>
        <dbReference type="ChEBI" id="CHEBI:57292"/>
        <dbReference type="ChEBI" id="CHEBI:58189"/>
    </reaction>
</comment>
<dbReference type="Pfam" id="PF08442">
    <property type="entry name" value="ATP-grasp_2"/>
    <property type="match status" value="1"/>
</dbReference>
<comment type="pathway">
    <text evidence="8">Carbohydrate metabolism; tricarboxylic acid cycle; succinate from succinyl-CoA (ligase route): step 1/1.</text>
</comment>
<dbReference type="GO" id="GO:0000287">
    <property type="term" value="F:magnesium ion binding"/>
    <property type="evidence" value="ECO:0007669"/>
    <property type="project" value="UniProtKB-UniRule"/>
</dbReference>
<keyword evidence="7 8" id="KW-0460">Magnesium</keyword>
<evidence type="ECO:0000256" key="8">
    <source>
        <dbReference type="HAMAP-Rule" id="MF_00558"/>
    </source>
</evidence>
<dbReference type="GO" id="GO:0004775">
    <property type="term" value="F:succinate-CoA ligase (ADP-forming) activity"/>
    <property type="evidence" value="ECO:0007669"/>
    <property type="project" value="UniProtKB-UniRule"/>
</dbReference>
<dbReference type="InterPro" id="IPR011761">
    <property type="entry name" value="ATP-grasp"/>
</dbReference>
<evidence type="ECO:0000256" key="5">
    <source>
        <dbReference type="ARBA" id="ARBA00022741"/>
    </source>
</evidence>
<dbReference type="PANTHER" id="PTHR11815">
    <property type="entry name" value="SUCCINYL-COA SYNTHETASE BETA CHAIN"/>
    <property type="match status" value="1"/>
</dbReference>
<dbReference type="GO" id="GO:0006099">
    <property type="term" value="P:tricarboxylic acid cycle"/>
    <property type="evidence" value="ECO:0007669"/>
    <property type="project" value="UniProtKB-UniRule"/>
</dbReference>
<feature type="binding site" evidence="8">
    <location>
        <position position="107"/>
    </location>
    <ligand>
        <name>ATP</name>
        <dbReference type="ChEBI" id="CHEBI:30616"/>
    </ligand>
</feature>
<dbReference type="EC" id="6.2.1.5" evidence="8"/>
<feature type="binding site" evidence="8">
    <location>
        <position position="46"/>
    </location>
    <ligand>
        <name>ATP</name>
        <dbReference type="ChEBI" id="CHEBI:30616"/>
    </ligand>
</feature>
<evidence type="ECO:0000313" key="10">
    <source>
        <dbReference type="EMBL" id="BAN35660.1"/>
    </source>
</evidence>
<dbReference type="Pfam" id="PF00549">
    <property type="entry name" value="Ligase_CoA"/>
    <property type="match status" value="1"/>
</dbReference>
<gene>
    <name evidence="8 10" type="primary">sucC</name>
    <name evidence="10" type="ORF">SCD_n01849</name>
</gene>
<feature type="binding site" evidence="8">
    <location>
        <position position="99"/>
    </location>
    <ligand>
        <name>ATP</name>
        <dbReference type="ChEBI" id="CHEBI:30616"/>
    </ligand>
</feature>
<keyword evidence="2 8" id="KW-0816">Tricarboxylic acid cycle</keyword>
<feature type="binding site" evidence="8">
    <location>
        <begin position="53"/>
        <end position="55"/>
    </location>
    <ligand>
        <name>ATP</name>
        <dbReference type="ChEBI" id="CHEBI:30616"/>
    </ligand>
</feature>
<evidence type="ECO:0000256" key="2">
    <source>
        <dbReference type="ARBA" id="ARBA00022532"/>
    </source>
</evidence>
<evidence type="ECO:0000259" key="9">
    <source>
        <dbReference type="PROSITE" id="PS50975"/>
    </source>
</evidence>
<dbReference type="UniPathway" id="UPA00223">
    <property type="reaction ID" value="UER00999"/>
</dbReference>
<evidence type="ECO:0000256" key="3">
    <source>
        <dbReference type="ARBA" id="ARBA00022598"/>
    </source>
</evidence>
<comment type="function">
    <text evidence="8">Succinyl-CoA synthetase functions in the citric acid cycle (TCA), coupling the hydrolysis of succinyl-CoA to the synthesis of either ATP or GTP and thus represents the only step of substrate-level phosphorylation in the TCA. The beta subunit provides nucleotide specificity of the enzyme and binds the substrate succinate, while the binding sites for coenzyme A and phosphate are found in the alpha subunit.</text>
</comment>
<comment type="cofactor">
    <cofactor evidence="8">
        <name>Mg(2+)</name>
        <dbReference type="ChEBI" id="CHEBI:18420"/>
    </cofactor>
    <text evidence="8">Binds 1 Mg(2+) ion per subunit.</text>
</comment>
<dbReference type="NCBIfam" id="NF001913">
    <property type="entry name" value="PRK00696.1"/>
    <property type="match status" value="1"/>
</dbReference>
<feature type="binding site" evidence="8">
    <location>
        <position position="102"/>
    </location>
    <ligand>
        <name>ATP</name>
        <dbReference type="ChEBI" id="CHEBI:30616"/>
    </ligand>
</feature>
<evidence type="ECO:0000256" key="7">
    <source>
        <dbReference type="ARBA" id="ARBA00022842"/>
    </source>
</evidence>
<dbReference type="OrthoDB" id="9802602at2"/>
<dbReference type="Gene3D" id="3.40.50.261">
    <property type="entry name" value="Succinyl-CoA synthetase domains"/>
    <property type="match status" value="1"/>
</dbReference>
<dbReference type="InterPro" id="IPR005811">
    <property type="entry name" value="SUCC_ACL_C"/>
</dbReference>
<comment type="subunit">
    <text evidence="8">Heterotetramer of two alpha and two beta subunits.</text>
</comment>
<keyword evidence="11" id="KW-1185">Reference proteome</keyword>
<dbReference type="FunFam" id="3.40.50.261:FF:000001">
    <property type="entry name" value="Succinate--CoA ligase [ADP-forming] subunit beta"/>
    <property type="match status" value="1"/>
</dbReference>
<dbReference type="PROSITE" id="PS50975">
    <property type="entry name" value="ATP_GRASP"/>
    <property type="match status" value="1"/>
</dbReference>
<dbReference type="EMBL" id="AP013066">
    <property type="protein sequence ID" value="BAN35660.1"/>
    <property type="molecule type" value="Genomic_DNA"/>
</dbReference>
<dbReference type="Gene3D" id="3.30.470.20">
    <property type="entry name" value="ATP-grasp fold, B domain"/>
    <property type="match status" value="1"/>
</dbReference>
<dbReference type="GO" id="GO:0005829">
    <property type="term" value="C:cytosol"/>
    <property type="evidence" value="ECO:0007669"/>
    <property type="project" value="TreeGrafter"/>
</dbReference>
<dbReference type="InterPro" id="IPR005809">
    <property type="entry name" value="Succ_CoA_ligase-like_bsu"/>
</dbReference>
<dbReference type="PANTHER" id="PTHR11815:SF10">
    <property type="entry name" value="SUCCINATE--COA LIGASE [GDP-FORMING] SUBUNIT BETA, MITOCHONDRIAL"/>
    <property type="match status" value="1"/>
</dbReference>
<dbReference type="STRING" id="1163617.SCD_n01849"/>
<dbReference type="HAMAP" id="MF_00558">
    <property type="entry name" value="Succ_CoA_beta"/>
    <property type="match status" value="1"/>
</dbReference>
<keyword evidence="6 8" id="KW-0067">ATP-binding</keyword>
<dbReference type="InterPro" id="IPR017866">
    <property type="entry name" value="Succ-CoA_synthase_bsu_CS"/>
</dbReference>
<dbReference type="RefSeq" id="WP_009204852.1">
    <property type="nucleotide sequence ID" value="NC_022357.1"/>
</dbReference>
<dbReference type="SUPFAM" id="SSF52210">
    <property type="entry name" value="Succinyl-CoA synthetase domains"/>
    <property type="match status" value="1"/>
</dbReference>
<protein>
    <recommendedName>
        <fullName evidence="8">Succinate--CoA ligase [ADP-forming] subunit beta</fullName>
        <ecNumber evidence="8">6.2.1.5</ecNumber>
    </recommendedName>
    <alternativeName>
        <fullName evidence="8">Succinyl-CoA synthetase subunit beta</fullName>
        <shortName evidence="8">SCS-beta</shortName>
    </alternativeName>
</protein>
<dbReference type="FunFam" id="3.30.1490.20:FF:000002">
    <property type="entry name" value="Succinate--CoA ligase [ADP-forming] subunit beta"/>
    <property type="match status" value="1"/>
</dbReference>
<keyword evidence="4 8" id="KW-0479">Metal-binding</keyword>
<dbReference type="Proteomes" id="UP000015559">
    <property type="component" value="Chromosome"/>
</dbReference>
<sequence length="386" mass="40754">MNLHEYQAKQVLREYGVATPRGVAIESASQAEGAIAELGGDAWVVKAQIHAGGRGKAGGVKLVKSRGALLEAVNALLGKQLVTYQNAPEGQMVSRLLIEETLPIARELYLSLTVDRESERIVLVASGSGGMEIEEIAQTSPEKILRETCDTLWGLQDFQCRALAFGLGLEGSQIGEFGKLTKGLYKLFKDNDLAMVEINPLIVTATGSLVALDCKIGVDDNALYRRKKLAEMSDSTQIDSKEVAAKEFDLNYIALAGNIGCMVNGAGLAMATMDLIKLHGGQPANFLDVGGGATADTVAKAFKIILSDANVKAILVNIFGGIMRCDIIAEGIITAVKEVGVKVPVIVRLEGTNVELGQKMLAESGVGVISASDLTDAAKRAVAAVK</sequence>
<feature type="binding site" evidence="8">
    <location>
        <position position="264"/>
    </location>
    <ligand>
        <name>substrate</name>
        <note>ligand shared with subunit alpha</note>
    </ligand>
</feature>
<feature type="binding site" evidence="8">
    <location>
        <position position="199"/>
    </location>
    <ligand>
        <name>Mg(2+)</name>
        <dbReference type="ChEBI" id="CHEBI:18420"/>
    </ligand>
</feature>
<evidence type="ECO:0000256" key="6">
    <source>
        <dbReference type="ARBA" id="ARBA00022840"/>
    </source>
</evidence>
<dbReference type="InterPro" id="IPR013815">
    <property type="entry name" value="ATP_grasp_subdomain_1"/>
</dbReference>
<evidence type="ECO:0000256" key="1">
    <source>
        <dbReference type="ARBA" id="ARBA00009182"/>
    </source>
</evidence>
<accession>S6AAD3</accession>
<dbReference type="NCBIfam" id="TIGR01016">
    <property type="entry name" value="sucCoAbeta"/>
    <property type="match status" value="1"/>
</dbReference>
<dbReference type="KEGG" id="sdr:SCD_n01849"/>
<dbReference type="SUPFAM" id="SSF56059">
    <property type="entry name" value="Glutathione synthetase ATP-binding domain-like"/>
    <property type="match status" value="1"/>
</dbReference>
<evidence type="ECO:0000313" key="11">
    <source>
        <dbReference type="Proteomes" id="UP000015559"/>
    </source>
</evidence>
<name>S6AAD3_SULDS</name>